<proteinExistence type="predicted"/>
<evidence type="ECO:0000313" key="1">
    <source>
        <dbReference type="EMBL" id="WMD23067.1"/>
    </source>
</evidence>
<reference evidence="1 2" key="1">
    <citation type="submission" date="2023-08" db="EMBL/GenBank/DDBJ databases">
        <title>Achromobacter seleniivolatilans sp. nov., isolated from seleniferous soil.</title>
        <authorList>
            <person name="Zhang S."/>
            <person name="Li K."/>
            <person name="Peng J."/>
            <person name="Zhao Q."/>
            <person name="Wang H."/>
            <person name="Guo Y."/>
        </authorList>
    </citation>
    <scope>NUCLEOTIDE SEQUENCE [LARGE SCALE GENOMIC DNA]</scope>
    <source>
        <strain evidence="1 2">R39</strain>
    </source>
</reference>
<keyword evidence="2" id="KW-1185">Reference proteome</keyword>
<dbReference type="Proteomes" id="UP001234798">
    <property type="component" value="Chromosome"/>
</dbReference>
<dbReference type="RefSeq" id="WP_306948688.1">
    <property type="nucleotide sequence ID" value="NZ_CP132976.1"/>
</dbReference>
<name>A0ABY9M8R7_9BURK</name>
<dbReference type="EMBL" id="CP132976">
    <property type="protein sequence ID" value="WMD23067.1"/>
    <property type="molecule type" value="Genomic_DNA"/>
</dbReference>
<organism evidence="1 2">
    <name type="scientific">Achromobacter seleniivolatilans</name>
    <dbReference type="NCBI Taxonomy" id="3047478"/>
    <lineage>
        <taxon>Bacteria</taxon>
        <taxon>Pseudomonadati</taxon>
        <taxon>Pseudomonadota</taxon>
        <taxon>Betaproteobacteria</taxon>
        <taxon>Burkholderiales</taxon>
        <taxon>Alcaligenaceae</taxon>
        <taxon>Achromobacter</taxon>
    </lineage>
</organism>
<sequence>MNAIIDGGVAATMTSQEIADLVESRHDSVKRTIERLSNQGVITFPPLVEKASTGGRPAAEFVFSGEKGKRDSIIVVAQLSPEFTARLVDRWQALEAGTALKALSPAEMLLAQAQLMVDQQRRLEQNEQAVVEVRKQLVQVAESRVWDHCPQNCEPITKIRARMNQRYGLPAWVVDTVMRELPLSLKVHGMVRNNHESAEGSHYEVWAVADVTRVFKQFVSECAQETLWFASHPMIGDRFKLRQLKGEAA</sequence>
<accession>A0ABY9M8R7</accession>
<protein>
    <submittedName>
        <fullName evidence="1">Rha family transcriptional regulator</fullName>
    </submittedName>
</protein>
<evidence type="ECO:0000313" key="2">
    <source>
        <dbReference type="Proteomes" id="UP001234798"/>
    </source>
</evidence>
<gene>
    <name evidence="1" type="ORF">RAS12_12035</name>
</gene>